<dbReference type="Proteomes" id="UP000283509">
    <property type="component" value="Unassembled WGS sequence"/>
</dbReference>
<evidence type="ECO:0000256" key="1">
    <source>
        <dbReference type="SAM" id="MobiDB-lite"/>
    </source>
</evidence>
<name>A0A3R7MMQ7_PENVA</name>
<reference evidence="3 4" key="1">
    <citation type="submission" date="2018-04" db="EMBL/GenBank/DDBJ databases">
        <authorList>
            <person name="Zhang X."/>
            <person name="Yuan J."/>
            <person name="Li F."/>
            <person name="Xiang J."/>
        </authorList>
    </citation>
    <scope>NUCLEOTIDE SEQUENCE [LARGE SCALE GENOMIC DNA]</scope>
    <source>
        <tissue evidence="3">Muscle</tissue>
    </source>
</reference>
<keyword evidence="2" id="KW-0472">Membrane</keyword>
<keyword evidence="4" id="KW-1185">Reference proteome</keyword>
<feature type="region of interest" description="Disordered" evidence="1">
    <location>
        <begin position="1"/>
        <end position="125"/>
    </location>
</feature>
<gene>
    <name evidence="3" type="ORF">C7M84_016350</name>
</gene>
<evidence type="ECO:0000313" key="3">
    <source>
        <dbReference type="EMBL" id="ROT65669.1"/>
    </source>
</evidence>
<feature type="compositionally biased region" description="Polar residues" evidence="1">
    <location>
        <begin position="7"/>
        <end position="18"/>
    </location>
</feature>
<feature type="region of interest" description="Disordered" evidence="1">
    <location>
        <begin position="368"/>
        <end position="394"/>
    </location>
</feature>
<reference evidence="3 4" key="2">
    <citation type="submission" date="2019-01" db="EMBL/GenBank/DDBJ databases">
        <title>The decoding of complex shrimp genome reveals the adaptation for benthos swimmer, frequently molting mechanism and breeding impact on genome.</title>
        <authorList>
            <person name="Sun Y."/>
            <person name="Gao Y."/>
            <person name="Yu Y."/>
        </authorList>
    </citation>
    <scope>NUCLEOTIDE SEQUENCE [LARGE SCALE GENOMIC DNA]</scope>
    <source>
        <tissue evidence="3">Muscle</tissue>
    </source>
</reference>
<evidence type="ECO:0000313" key="4">
    <source>
        <dbReference type="Proteomes" id="UP000283509"/>
    </source>
</evidence>
<comment type="caution">
    <text evidence="3">The sequence shown here is derived from an EMBL/GenBank/DDBJ whole genome shotgun (WGS) entry which is preliminary data.</text>
</comment>
<feature type="compositionally biased region" description="Low complexity" evidence="1">
    <location>
        <begin position="58"/>
        <end position="70"/>
    </location>
</feature>
<protein>
    <submittedName>
        <fullName evidence="3">Uncharacterized protein</fullName>
    </submittedName>
</protein>
<keyword evidence="2" id="KW-0812">Transmembrane</keyword>
<sequence>MHRSRIIQRSLSFGSQFSRRFPKFPSPQSPNQTAPFGFPGSANPGTSAGGSILRAEPQSTSASHHSQTQQNKHSPEYTSNADPSEGNVPLRNGAHPSPSPFAKEEEEASSPPPPRARYPRGDVRGGMIVPELSRLVTRPGAIADECAPLNRRKSRIVLRTEPHTASRTEAKNYHPFSTFSSKFVYTSLDPFSPLPLPLPSLPGPFSPSSPFPANLPFPPPFPFPPAFSLPPLSPSLSSSPSPLPPPSLPLHPFPPPSLLSFPNLSPSRLPPPFPLPPSPPFPSSHTSSPPLPHPFFLPPLPSSTPFPSCSLPFPLLLLPFPPSSRFPPLSLLPLPLSPLNSNSSRAFWSSISPRARHAFQRAAVVPPPPSPPSAWREGRPCIQSPPPSASRRPSSRPSVALVGIAYSSVLSLPFILFFILLFLFLCLLYMSPTAGMLSTKLRTQLLL</sequence>
<keyword evidence="2" id="KW-1133">Transmembrane helix</keyword>
<evidence type="ECO:0000256" key="2">
    <source>
        <dbReference type="SAM" id="Phobius"/>
    </source>
</evidence>
<organism evidence="3 4">
    <name type="scientific">Penaeus vannamei</name>
    <name type="common">Whiteleg shrimp</name>
    <name type="synonym">Litopenaeus vannamei</name>
    <dbReference type="NCBI Taxonomy" id="6689"/>
    <lineage>
        <taxon>Eukaryota</taxon>
        <taxon>Metazoa</taxon>
        <taxon>Ecdysozoa</taxon>
        <taxon>Arthropoda</taxon>
        <taxon>Crustacea</taxon>
        <taxon>Multicrustacea</taxon>
        <taxon>Malacostraca</taxon>
        <taxon>Eumalacostraca</taxon>
        <taxon>Eucarida</taxon>
        <taxon>Decapoda</taxon>
        <taxon>Dendrobranchiata</taxon>
        <taxon>Penaeoidea</taxon>
        <taxon>Penaeidae</taxon>
        <taxon>Penaeus</taxon>
    </lineage>
</organism>
<accession>A0A3R7MMQ7</accession>
<feature type="transmembrane region" description="Helical" evidence="2">
    <location>
        <begin position="399"/>
        <end position="430"/>
    </location>
</feature>
<dbReference type="AlphaFoldDB" id="A0A3R7MMQ7"/>
<dbReference type="EMBL" id="QCYY01003059">
    <property type="protein sequence ID" value="ROT65669.1"/>
    <property type="molecule type" value="Genomic_DNA"/>
</dbReference>
<proteinExistence type="predicted"/>